<name>A0A1R3HN62_9ROSI</name>
<organism evidence="2 3">
    <name type="scientific">Corchorus olitorius</name>
    <dbReference type="NCBI Taxonomy" id="93759"/>
    <lineage>
        <taxon>Eukaryota</taxon>
        <taxon>Viridiplantae</taxon>
        <taxon>Streptophyta</taxon>
        <taxon>Embryophyta</taxon>
        <taxon>Tracheophyta</taxon>
        <taxon>Spermatophyta</taxon>
        <taxon>Magnoliopsida</taxon>
        <taxon>eudicotyledons</taxon>
        <taxon>Gunneridae</taxon>
        <taxon>Pentapetalae</taxon>
        <taxon>rosids</taxon>
        <taxon>malvids</taxon>
        <taxon>Malvales</taxon>
        <taxon>Malvaceae</taxon>
        <taxon>Grewioideae</taxon>
        <taxon>Apeibeae</taxon>
        <taxon>Corchorus</taxon>
    </lineage>
</organism>
<keyword evidence="3" id="KW-1185">Reference proteome</keyword>
<evidence type="ECO:0000313" key="2">
    <source>
        <dbReference type="EMBL" id="OMO71785.1"/>
    </source>
</evidence>
<accession>A0A1R3HN62</accession>
<dbReference type="AlphaFoldDB" id="A0A1R3HN62"/>
<evidence type="ECO:0000256" key="1">
    <source>
        <dbReference type="SAM" id="SignalP"/>
    </source>
</evidence>
<dbReference type="Proteomes" id="UP000187203">
    <property type="component" value="Unassembled WGS sequence"/>
</dbReference>
<protein>
    <submittedName>
        <fullName evidence="2">Uncharacterized protein</fullName>
    </submittedName>
</protein>
<feature type="chain" id="PRO_5012797149" evidence="1">
    <location>
        <begin position="16"/>
        <end position="38"/>
    </location>
</feature>
<keyword evidence="1" id="KW-0732">Signal</keyword>
<comment type="caution">
    <text evidence="2">The sequence shown here is derived from an EMBL/GenBank/DDBJ whole genome shotgun (WGS) entry which is preliminary data.</text>
</comment>
<proteinExistence type="predicted"/>
<sequence length="38" mass="4450">MTILCLWMMQWGLTGQQCRENCSRLSTETKAQGKGRFR</sequence>
<reference evidence="3" key="1">
    <citation type="submission" date="2013-09" db="EMBL/GenBank/DDBJ databases">
        <title>Corchorus olitorius genome sequencing.</title>
        <authorList>
            <person name="Alam M."/>
            <person name="Haque M.S."/>
            <person name="Islam M.S."/>
            <person name="Emdad E.M."/>
            <person name="Islam M.M."/>
            <person name="Ahmed B."/>
            <person name="Halim A."/>
            <person name="Hossen Q.M.M."/>
            <person name="Hossain M.Z."/>
            <person name="Ahmed R."/>
            <person name="Khan M.M."/>
            <person name="Islam R."/>
            <person name="Rashid M.M."/>
            <person name="Khan S.A."/>
            <person name="Rahman M.S."/>
            <person name="Alam M."/>
            <person name="Yahiya A.S."/>
            <person name="Khan M.S."/>
            <person name="Azam M.S."/>
            <person name="Haque T."/>
            <person name="Lashkar M.Z.H."/>
            <person name="Akhand A.I."/>
            <person name="Morshed G."/>
            <person name="Roy S."/>
            <person name="Uddin K.S."/>
            <person name="Rabeya T."/>
            <person name="Hossain A.S."/>
            <person name="Chowdhury A."/>
            <person name="Snigdha A.R."/>
            <person name="Mortoza M.S."/>
            <person name="Matin S.A."/>
            <person name="Hoque S.M.E."/>
            <person name="Islam M.K."/>
            <person name="Roy D.K."/>
            <person name="Haider R."/>
            <person name="Moosa M.M."/>
            <person name="Elias S.M."/>
            <person name="Hasan A.M."/>
            <person name="Jahan S."/>
            <person name="Shafiuddin M."/>
            <person name="Mahmood N."/>
            <person name="Shommy N.S."/>
        </authorList>
    </citation>
    <scope>NUCLEOTIDE SEQUENCE [LARGE SCALE GENOMIC DNA]</scope>
    <source>
        <strain evidence="3">cv. O-4</strain>
    </source>
</reference>
<gene>
    <name evidence="2" type="ORF">COLO4_28033</name>
</gene>
<dbReference type="EMBL" id="AWUE01019736">
    <property type="protein sequence ID" value="OMO71785.1"/>
    <property type="molecule type" value="Genomic_DNA"/>
</dbReference>
<evidence type="ECO:0000313" key="3">
    <source>
        <dbReference type="Proteomes" id="UP000187203"/>
    </source>
</evidence>
<feature type="signal peptide" evidence="1">
    <location>
        <begin position="1"/>
        <end position="15"/>
    </location>
</feature>